<organism evidence="7">
    <name type="scientific">Pyrodinium bahamense</name>
    <dbReference type="NCBI Taxonomy" id="73915"/>
    <lineage>
        <taxon>Eukaryota</taxon>
        <taxon>Sar</taxon>
        <taxon>Alveolata</taxon>
        <taxon>Dinophyceae</taxon>
        <taxon>Gonyaulacales</taxon>
        <taxon>Pyrocystaceae</taxon>
        <taxon>Pyrodinium</taxon>
    </lineage>
</organism>
<sequence>MLGLICACLAGVAAFALALPSPVSGRGLAHSELVRFASVALLSLAMGGIFPVAIELAAEMVYPVEESVVVGLITSINTISGMVYLLTMDRIPNTDVNLPLLVAVLIACALVCLAEERYVRRDDDEGASRMHGG</sequence>
<name>A0A7S0ART9_9DINO</name>
<keyword evidence="3 5" id="KW-1133">Transmembrane helix</keyword>
<dbReference type="PANTHER" id="PTHR10924">
    <property type="entry name" value="MAJOR FACILITATOR SUPERFAMILY PROTEIN-RELATED"/>
    <property type="match status" value="1"/>
</dbReference>
<dbReference type="AlphaFoldDB" id="A0A7S0ART9"/>
<evidence type="ECO:0000256" key="5">
    <source>
        <dbReference type="SAM" id="Phobius"/>
    </source>
</evidence>
<reference evidence="7" key="1">
    <citation type="submission" date="2021-01" db="EMBL/GenBank/DDBJ databases">
        <authorList>
            <person name="Corre E."/>
            <person name="Pelletier E."/>
            <person name="Niang G."/>
            <person name="Scheremetjew M."/>
            <person name="Finn R."/>
            <person name="Kale V."/>
            <person name="Holt S."/>
            <person name="Cochrane G."/>
            <person name="Meng A."/>
            <person name="Brown T."/>
            <person name="Cohen L."/>
        </authorList>
    </citation>
    <scope>NUCLEOTIDE SEQUENCE</scope>
    <source>
        <strain evidence="7">Pbaha01</strain>
    </source>
</reference>
<keyword evidence="4 5" id="KW-0472">Membrane</keyword>
<evidence type="ECO:0008006" key="8">
    <source>
        <dbReference type="Google" id="ProtNLM"/>
    </source>
</evidence>
<evidence type="ECO:0000256" key="4">
    <source>
        <dbReference type="ARBA" id="ARBA00023136"/>
    </source>
</evidence>
<dbReference type="EMBL" id="HBEG01033816">
    <property type="protein sequence ID" value="CAD8372012.1"/>
    <property type="molecule type" value="Transcribed_RNA"/>
</dbReference>
<protein>
    <recommendedName>
        <fullName evidence="8">Major facilitator superfamily (MFS) profile domain-containing protein</fullName>
    </recommendedName>
</protein>
<accession>A0A7S0ART9</accession>
<feature type="transmembrane region" description="Helical" evidence="5">
    <location>
        <begin position="98"/>
        <end position="114"/>
    </location>
</feature>
<dbReference type="PANTHER" id="PTHR10924:SF6">
    <property type="entry name" value="SOLUTE CARRIER FAMILY 49 MEMBER A3"/>
    <property type="match status" value="1"/>
</dbReference>
<dbReference type="GO" id="GO:0016020">
    <property type="term" value="C:membrane"/>
    <property type="evidence" value="ECO:0007669"/>
    <property type="project" value="UniProtKB-SubCell"/>
</dbReference>
<feature type="chain" id="PRO_5031368616" description="Major facilitator superfamily (MFS) profile domain-containing protein" evidence="6">
    <location>
        <begin position="19"/>
        <end position="133"/>
    </location>
</feature>
<feature type="transmembrane region" description="Helical" evidence="5">
    <location>
        <begin position="34"/>
        <end position="56"/>
    </location>
</feature>
<gene>
    <name evidence="7" type="ORF">PBAH0796_LOCUS20651</name>
</gene>
<feature type="transmembrane region" description="Helical" evidence="5">
    <location>
        <begin position="68"/>
        <end position="86"/>
    </location>
</feature>
<evidence type="ECO:0000256" key="2">
    <source>
        <dbReference type="ARBA" id="ARBA00022692"/>
    </source>
</evidence>
<dbReference type="SUPFAM" id="SSF103473">
    <property type="entry name" value="MFS general substrate transporter"/>
    <property type="match status" value="1"/>
</dbReference>
<evidence type="ECO:0000256" key="3">
    <source>
        <dbReference type="ARBA" id="ARBA00022989"/>
    </source>
</evidence>
<dbReference type="InterPro" id="IPR036259">
    <property type="entry name" value="MFS_trans_sf"/>
</dbReference>
<evidence type="ECO:0000256" key="6">
    <source>
        <dbReference type="SAM" id="SignalP"/>
    </source>
</evidence>
<keyword evidence="2 5" id="KW-0812">Transmembrane</keyword>
<dbReference type="InterPro" id="IPR049680">
    <property type="entry name" value="FLVCR1-2_SLC49-like"/>
</dbReference>
<evidence type="ECO:0000313" key="7">
    <source>
        <dbReference type="EMBL" id="CAD8372012.1"/>
    </source>
</evidence>
<keyword evidence="6" id="KW-0732">Signal</keyword>
<comment type="subcellular location">
    <subcellularLocation>
        <location evidence="1">Membrane</location>
        <topology evidence="1">Multi-pass membrane protein</topology>
    </subcellularLocation>
</comment>
<proteinExistence type="predicted"/>
<evidence type="ECO:0000256" key="1">
    <source>
        <dbReference type="ARBA" id="ARBA00004141"/>
    </source>
</evidence>
<feature type="signal peptide" evidence="6">
    <location>
        <begin position="1"/>
        <end position="18"/>
    </location>
</feature>